<proteinExistence type="inferred from homology"/>
<dbReference type="Pfam" id="PF09335">
    <property type="entry name" value="VTT_dom"/>
    <property type="match status" value="1"/>
</dbReference>
<evidence type="ECO:0000259" key="8">
    <source>
        <dbReference type="Pfam" id="PF09335"/>
    </source>
</evidence>
<keyword evidence="3 7" id="KW-1003">Cell membrane</keyword>
<dbReference type="PANTHER" id="PTHR30353:SF0">
    <property type="entry name" value="TRANSMEMBRANE PROTEIN"/>
    <property type="match status" value="1"/>
</dbReference>
<organism evidence="9 10">
    <name type="scientific">Nocardioides flavescens</name>
    <dbReference type="NCBI Taxonomy" id="2691959"/>
    <lineage>
        <taxon>Bacteria</taxon>
        <taxon>Bacillati</taxon>
        <taxon>Actinomycetota</taxon>
        <taxon>Actinomycetes</taxon>
        <taxon>Propionibacteriales</taxon>
        <taxon>Nocardioidaceae</taxon>
        <taxon>Nocardioides</taxon>
    </lineage>
</organism>
<evidence type="ECO:0000256" key="7">
    <source>
        <dbReference type="RuleBase" id="RU367016"/>
    </source>
</evidence>
<evidence type="ECO:0000256" key="6">
    <source>
        <dbReference type="ARBA" id="ARBA00023136"/>
    </source>
</evidence>
<dbReference type="InterPro" id="IPR032816">
    <property type="entry name" value="VTT_dom"/>
</dbReference>
<keyword evidence="5 7" id="KW-1133">Transmembrane helix</keyword>
<evidence type="ECO:0000256" key="1">
    <source>
        <dbReference type="ARBA" id="ARBA00004651"/>
    </source>
</evidence>
<feature type="transmembrane region" description="Helical" evidence="7">
    <location>
        <begin position="148"/>
        <end position="171"/>
    </location>
</feature>
<keyword evidence="10" id="KW-1185">Reference proteome</keyword>
<evidence type="ECO:0000313" key="10">
    <source>
        <dbReference type="Proteomes" id="UP000473325"/>
    </source>
</evidence>
<evidence type="ECO:0000256" key="4">
    <source>
        <dbReference type="ARBA" id="ARBA00022692"/>
    </source>
</evidence>
<feature type="transmembrane region" description="Helical" evidence="7">
    <location>
        <begin position="177"/>
        <end position="196"/>
    </location>
</feature>
<name>A0A6L7EXG4_9ACTN</name>
<keyword evidence="6 7" id="KW-0472">Membrane</keyword>
<dbReference type="InterPro" id="IPR032818">
    <property type="entry name" value="DedA-like"/>
</dbReference>
<comment type="similarity">
    <text evidence="2 7">Belongs to the DedA family.</text>
</comment>
<gene>
    <name evidence="9" type="ORF">GRQ65_18345</name>
</gene>
<dbReference type="Proteomes" id="UP000473325">
    <property type="component" value="Unassembled WGS sequence"/>
</dbReference>
<accession>A0A6L7EXG4</accession>
<dbReference type="AlphaFoldDB" id="A0A6L7EXG4"/>
<evidence type="ECO:0000256" key="3">
    <source>
        <dbReference type="ARBA" id="ARBA00022475"/>
    </source>
</evidence>
<evidence type="ECO:0000256" key="5">
    <source>
        <dbReference type="ARBA" id="ARBA00022989"/>
    </source>
</evidence>
<comment type="subcellular location">
    <subcellularLocation>
        <location evidence="1 7">Cell membrane</location>
        <topology evidence="1 7">Multi-pass membrane protein</topology>
    </subcellularLocation>
</comment>
<dbReference type="GO" id="GO:0005886">
    <property type="term" value="C:plasma membrane"/>
    <property type="evidence" value="ECO:0007669"/>
    <property type="project" value="UniProtKB-SubCell"/>
</dbReference>
<evidence type="ECO:0000313" key="9">
    <source>
        <dbReference type="EMBL" id="MXG91510.1"/>
    </source>
</evidence>
<evidence type="ECO:0000256" key="2">
    <source>
        <dbReference type="ARBA" id="ARBA00010792"/>
    </source>
</evidence>
<comment type="caution">
    <text evidence="9">The sequence shown here is derived from an EMBL/GenBank/DDBJ whole genome shotgun (WGS) entry which is preliminary data.</text>
</comment>
<feature type="domain" description="VTT" evidence="8">
    <location>
        <begin position="37"/>
        <end position="162"/>
    </location>
</feature>
<dbReference type="RefSeq" id="WP_160879444.1">
    <property type="nucleotide sequence ID" value="NZ_WUEK01000013.1"/>
</dbReference>
<dbReference type="PANTHER" id="PTHR30353">
    <property type="entry name" value="INNER MEMBRANE PROTEIN DEDA-RELATED"/>
    <property type="match status" value="1"/>
</dbReference>
<reference evidence="9 10" key="1">
    <citation type="submission" date="2019-12" db="EMBL/GenBank/DDBJ databases">
        <authorList>
            <person name="Kun Z."/>
        </authorList>
    </citation>
    <scope>NUCLEOTIDE SEQUENCE [LARGE SCALE GENOMIC DNA]</scope>
    <source>
        <strain evidence="9 10">YIM 123512</strain>
    </source>
</reference>
<keyword evidence="4 7" id="KW-0812">Transmembrane</keyword>
<protein>
    <submittedName>
        <fullName evidence="9">DedA family protein</fullName>
    </submittedName>
</protein>
<dbReference type="EMBL" id="WUEK01000013">
    <property type="protein sequence ID" value="MXG91510.1"/>
    <property type="molecule type" value="Genomic_DNA"/>
</dbReference>
<comment type="caution">
    <text evidence="7">Lacks conserved residue(s) required for the propagation of feature annotation.</text>
</comment>
<feature type="transmembrane region" description="Helical" evidence="7">
    <location>
        <begin position="46"/>
        <end position="72"/>
    </location>
</feature>
<sequence length="223" mass="22937">MTVLLTPLMLALGTGAVALLAAVVFVESGVLLGFFLPGDSLLFTGGLLVASGVIHLPVAVVIAVVAVAAVLGDQLGYTLGRRLGPRVFSGRASRFLSPAHLARAERFFERHGSRAVVLARFVPVVRTLVPFLAGTAAMPRGRFTTRNAVGGVLWAAGVVLAGFFLGGVPFVAHHVELVVVGVVALSLVPVAVSLAVRRLTGRDAADDAAHDGEARELVGAGSH</sequence>